<accession>I2GSV6</accession>
<dbReference type="Pfam" id="PF00535">
    <property type="entry name" value="Glycos_transf_2"/>
    <property type="match status" value="2"/>
</dbReference>
<keyword evidence="7" id="KW-1185">Reference proteome</keyword>
<dbReference type="Gene3D" id="3.90.550.10">
    <property type="entry name" value="Spore Coat Polysaccharide Biosynthesis Protein SpsA, Chain A"/>
    <property type="match status" value="1"/>
</dbReference>
<evidence type="ECO:0000256" key="4">
    <source>
        <dbReference type="SAM" id="Phobius"/>
    </source>
</evidence>
<organism evidence="6 7">
    <name type="scientific">Fibrisoma limi BUZ 3</name>
    <dbReference type="NCBI Taxonomy" id="1185876"/>
    <lineage>
        <taxon>Bacteria</taxon>
        <taxon>Pseudomonadati</taxon>
        <taxon>Bacteroidota</taxon>
        <taxon>Cytophagia</taxon>
        <taxon>Cytophagales</taxon>
        <taxon>Spirosomataceae</taxon>
        <taxon>Fibrisoma</taxon>
    </lineage>
</organism>
<dbReference type="OrthoDB" id="9771846at2"/>
<evidence type="ECO:0000313" key="7">
    <source>
        <dbReference type="Proteomes" id="UP000009309"/>
    </source>
</evidence>
<dbReference type="SUPFAM" id="SSF53448">
    <property type="entry name" value="Nucleotide-diphospho-sugar transferases"/>
    <property type="match status" value="1"/>
</dbReference>
<keyword evidence="2" id="KW-0328">Glycosyltransferase</keyword>
<dbReference type="RefSeq" id="WP_009285546.1">
    <property type="nucleotide sequence ID" value="NZ_CAIT01000010.1"/>
</dbReference>
<comment type="caution">
    <text evidence="6">The sequence shown here is derived from an EMBL/GenBank/DDBJ whole genome shotgun (WGS) entry which is preliminary data.</text>
</comment>
<name>I2GSV6_9BACT</name>
<evidence type="ECO:0000313" key="6">
    <source>
        <dbReference type="EMBL" id="CCH56985.1"/>
    </source>
</evidence>
<keyword evidence="4" id="KW-0472">Membrane</keyword>
<dbReference type="EMBL" id="CAIT01000010">
    <property type="protein sequence ID" value="CCH56985.1"/>
    <property type="molecule type" value="Genomic_DNA"/>
</dbReference>
<dbReference type="eggNOG" id="COG1216">
    <property type="taxonomic scope" value="Bacteria"/>
</dbReference>
<dbReference type="Proteomes" id="UP000009309">
    <property type="component" value="Unassembled WGS sequence"/>
</dbReference>
<gene>
    <name evidence="6" type="ORF">BN8_06379</name>
</gene>
<keyword evidence="4" id="KW-1133">Transmembrane helix</keyword>
<comment type="similarity">
    <text evidence="1">Belongs to the glycosyltransferase 2 family.</text>
</comment>
<evidence type="ECO:0000259" key="5">
    <source>
        <dbReference type="Pfam" id="PF00535"/>
    </source>
</evidence>
<reference evidence="6 7" key="1">
    <citation type="journal article" date="2012" name="J. Bacteriol.">
        <title>Genome Sequence of the Filamentous Bacterium Fibrisoma limi BUZ 3T.</title>
        <authorList>
            <person name="Filippini M."/>
            <person name="Qi W."/>
            <person name="Jaenicke S."/>
            <person name="Goesmann A."/>
            <person name="Smits T.H."/>
            <person name="Bagheri H.C."/>
        </authorList>
    </citation>
    <scope>NUCLEOTIDE SEQUENCE [LARGE SCALE GENOMIC DNA]</scope>
    <source>
        <strain evidence="7">BUZ 3T</strain>
    </source>
</reference>
<proteinExistence type="inferred from homology"/>
<protein>
    <recommendedName>
        <fullName evidence="5">Glycosyltransferase 2-like domain-containing protein</fullName>
    </recommendedName>
</protein>
<dbReference type="CDD" id="cd04186">
    <property type="entry name" value="GT_2_like_c"/>
    <property type="match status" value="1"/>
</dbReference>
<keyword evidence="3" id="KW-0808">Transferase</keyword>
<dbReference type="PANTHER" id="PTHR43179">
    <property type="entry name" value="RHAMNOSYLTRANSFERASE WBBL"/>
    <property type="match status" value="1"/>
</dbReference>
<dbReference type="InterPro" id="IPR001173">
    <property type="entry name" value="Glyco_trans_2-like"/>
</dbReference>
<sequence length="343" mass="39994">MDDVFVKPHVSIIVLNYNRWLDTICCLESLLRLTYQKFEVIIIDNCSSDDSWGKFKEWSVGEYVVKVNASSLSYLQEPPFPKPIDCKFLLEQEMESDKSQFNHGQLTFIRANKNRGYSAGNNIGIRYAQLQNQSQYFWILNNDTLVTENSLIELLKCHQYYKFEDKIGIIGGKILYFDEPNIVQCLGGATYDPYLGAVRQLNNGQHSNEVIYEGKPVDYICGACMLVTSDFVKEVGLLSEEFFLYYEELDWCIRGKKMGWNLAYTDTCKIFHKEGSTTGSNRKHKNKLVDYYSLRNRIMILKRYYSRKHLIVFYIVLIFTALNQLLKGNTFRISNLWKLVTKT</sequence>
<evidence type="ECO:0000256" key="3">
    <source>
        <dbReference type="ARBA" id="ARBA00022679"/>
    </source>
</evidence>
<dbReference type="GO" id="GO:0016757">
    <property type="term" value="F:glycosyltransferase activity"/>
    <property type="evidence" value="ECO:0007669"/>
    <property type="project" value="UniProtKB-KW"/>
</dbReference>
<dbReference type="STRING" id="1185876.BN8_06379"/>
<dbReference type="AlphaFoldDB" id="I2GSV6"/>
<feature type="domain" description="Glycosyltransferase 2-like" evidence="5">
    <location>
        <begin position="100"/>
        <end position="179"/>
    </location>
</feature>
<evidence type="ECO:0000256" key="2">
    <source>
        <dbReference type="ARBA" id="ARBA00022676"/>
    </source>
</evidence>
<dbReference type="PANTHER" id="PTHR43179:SF12">
    <property type="entry name" value="GALACTOFURANOSYLTRANSFERASE GLFT2"/>
    <property type="match status" value="1"/>
</dbReference>
<feature type="transmembrane region" description="Helical" evidence="4">
    <location>
        <begin position="309"/>
        <end position="326"/>
    </location>
</feature>
<keyword evidence="4" id="KW-0812">Transmembrane</keyword>
<feature type="domain" description="Glycosyltransferase 2-like" evidence="5">
    <location>
        <begin position="11"/>
        <end position="60"/>
    </location>
</feature>
<dbReference type="InterPro" id="IPR029044">
    <property type="entry name" value="Nucleotide-diphossugar_trans"/>
</dbReference>
<evidence type="ECO:0000256" key="1">
    <source>
        <dbReference type="ARBA" id="ARBA00006739"/>
    </source>
</evidence>